<name>A0A4Z0YW79_9PEZI</name>
<dbReference type="CDD" id="cd04301">
    <property type="entry name" value="NAT_SF"/>
    <property type="match status" value="1"/>
</dbReference>
<proteinExistence type="predicted"/>
<comment type="caution">
    <text evidence="4">The sequence shown here is derived from an EMBL/GenBank/DDBJ whole genome shotgun (WGS) entry which is preliminary data.</text>
</comment>
<dbReference type="EMBL" id="SKBN01000088">
    <property type="protein sequence ID" value="TGJ83641.1"/>
    <property type="molecule type" value="Genomic_DNA"/>
</dbReference>
<dbReference type="InterPro" id="IPR000182">
    <property type="entry name" value="GNAT_dom"/>
</dbReference>
<dbReference type="AlphaFoldDB" id="A0A4Z0YW79"/>
<dbReference type="Gene3D" id="3.40.630.30">
    <property type="match status" value="1"/>
</dbReference>
<dbReference type="PROSITE" id="PS51186">
    <property type="entry name" value="GNAT"/>
    <property type="match status" value="1"/>
</dbReference>
<keyword evidence="5" id="KW-1185">Reference proteome</keyword>
<evidence type="ECO:0000256" key="1">
    <source>
        <dbReference type="ARBA" id="ARBA00022679"/>
    </source>
</evidence>
<dbReference type="STRING" id="37992.A0A4Z0YW79"/>
<dbReference type="InterPro" id="IPR050832">
    <property type="entry name" value="Bact_Acetyltransf"/>
</dbReference>
<keyword evidence="1" id="KW-0808">Transferase</keyword>
<dbReference type="PANTHER" id="PTHR43877">
    <property type="entry name" value="AMINOALKYLPHOSPHONATE N-ACETYLTRANSFERASE-RELATED-RELATED"/>
    <property type="match status" value="1"/>
</dbReference>
<gene>
    <name evidence="4" type="ORF">E0Z10_g5126</name>
</gene>
<dbReference type="OrthoDB" id="9975416at2759"/>
<dbReference type="Proteomes" id="UP000297716">
    <property type="component" value="Unassembled WGS sequence"/>
</dbReference>
<dbReference type="Pfam" id="PF00583">
    <property type="entry name" value="Acetyltransf_1"/>
    <property type="match status" value="1"/>
</dbReference>
<evidence type="ECO:0000256" key="2">
    <source>
        <dbReference type="ARBA" id="ARBA00023315"/>
    </source>
</evidence>
<dbReference type="GO" id="GO:0016747">
    <property type="term" value="F:acyltransferase activity, transferring groups other than amino-acyl groups"/>
    <property type="evidence" value="ECO:0007669"/>
    <property type="project" value="InterPro"/>
</dbReference>
<feature type="domain" description="N-acetyltransferase" evidence="3">
    <location>
        <begin position="37"/>
        <end position="208"/>
    </location>
</feature>
<dbReference type="SUPFAM" id="SSF55729">
    <property type="entry name" value="Acyl-CoA N-acyltransferases (Nat)"/>
    <property type="match status" value="1"/>
</dbReference>
<sequence length="208" mass="21942">MATINSTDNVVVVPVVPVVPIVPVPELAKATIPGSGITIGHALTSEAAAIAKIGADTFTATFGFSVSAEDLASFLAETYSETTVLADLQDPAVQTWAARDSSGKVVGLVQLVRGLSEPCVPGDATTHAELRRLYVDTTAHGRGIGSKLIAAVEEKARAEGFKQLWLTVWENNPKAERLYARLGYHSVGDVNFITGTCVQTDHVLSKSL</sequence>
<evidence type="ECO:0000313" key="5">
    <source>
        <dbReference type="Proteomes" id="UP000297716"/>
    </source>
</evidence>
<keyword evidence="2" id="KW-0012">Acyltransferase</keyword>
<evidence type="ECO:0000259" key="3">
    <source>
        <dbReference type="PROSITE" id="PS51186"/>
    </source>
</evidence>
<reference evidence="4 5" key="1">
    <citation type="submission" date="2019-03" db="EMBL/GenBank/DDBJ databases">
        <title>Draft genome sequence of Xylaria hypoxylon DSM 108379, a ubiquitous saprotrophic-parasitic fungi on hardwood.</title>
        <authorList>
            <person name="Buettner E."/>
            <person name="Leonhardt S."/>
            <person name="Gebauer A.M."/>
            <person name="Liers C."/>
            <person name="Hofrichter M."/>
            <person name="Kellner H."/>
        </authorList>
    </citation>
    <scope>NUCLEOTIDE SEQUENCE [LARGE SCALE GENOMIC DNA]</scope>
    <source>
        <strain evidence="4 5">DSM 108379</strain>
    </source>
</reference>
<dbReference type="InterPro" id="IPR016181">
    <property type="entry name" value="Acyl_CoA_acyltransferase"/>
</dbReference>
<evidence type="ECO:0000313" key="4">
    <source>
        <dbReference type="EMBL" id="TGJ83641.1"/>
    </source>
</evidence>
<organism evidence="4 5">
    <name type="scientific">Xylaria hypoxylon</name>
    <dbReference type="NCBI Taxonomy" id="37992"/>
    <lineage>
        <taxon>Eukaryota</taxon>
        <taxon>Fungi</taxon>
        <taxon>Dikarya</taxon>
        <taxon>Ascomycota</taxon>
        <taxon>Pezizomycotina</taxon>
        <taxon>Sordariomycetes</taxon>
        <taxon>Xylariomycetidae</taxon>
        <taxon>Xylariales</taxon>
        <taxon>Xylariaceae</taxon>
        <taxon>Xylaria</taxon>
    </lineage>
</organism>
<accession>A0A4Z0YW79</accession>
<dbReference type="PANTHER" id="PTHR43877:SF2">
    <property type="entry name" value="AMINOALKYLPHOSPHONATE N-ACETYLTRANSFERASE-RELATED"/>
    <property type="match status" value="1"/>
</dbReference>
<protein>
    <recommendedName>
        <fullName evidence="3">N-acetyltransferase domain-containing protein</fullName>
    </recommendedName>
</protein>